<dbReference type="Gene3D" id="3.40.710.10">
    <property type="entry name" value="DD-peptidase/beta-lactamase superfamily"/>
    <property type="match status" value="1"/>
</dbReference>
<dbReference type="PANTHER" id="PTHR43283:SF3">
    <property type="entry name" value="BETA-LACTAMASE FAMILY PROTEIN (AFU_ORTHOLOGUE AFUA_5G07500)"/>
    <property type="match status" value="1"/>
</dbReference>
<comment type="caution">
    <text evidence="2">The sequence shown here is derived from an EMBL/GenBank/DDBJ whole genome shotgun (WGS) entry which is preliminary data.</text>
</comment>
<dbReference type="GO" id="GO:0016787">
    <property type="term" value="F:hydrolase activity"/>
    <property type="evidence" value="ECO:0007669"/>
    <property type="project" value="UniProtKB-KW"/>
</dbReference>
<dbReference type="PANTHER" id="PTHR43283">
    <property type="entry name" value="BETA-LACTAMASE-RELATED"/>
    <property type="match status" value="1"/>
</dbReference>
<gene>
    <name evidence="2" type="ORF">ACIBG2_37215</name>
</gene>
<accession>A0ABW7Z4I6</accession>
<feature type="domain" description="Beta-lactamase-related" evidence="1">
    <location>
        <begin position="8"/>
        <end position="324"/>
    </location>
</feature>
<keyword evidence="2" id="KW-0378">Hydrolase</keyword>
<proteinExistence type="predicted"/>
<dbReference type="InterPro" id="IPR012338">
    <property type="entry name" value="Beta-lactam/transpept-like"/>
</dbReference>
<dbReference type="Proteomes" id="UP001612741">
    <property type="component" value="Unassembled WGS sequence"/>
</dbReference>
<dbReference type="InterPro" id="IPR050789">
    <property type="entry name" value="Diverse_Enzym_Activities"/>
</dbReference>
<evidence type="ECO:0000313" key="3">
    <source>
        <dbReference type="Proteomes" id="UP001612741"/>
    </source>
</evidence>
<dbReference type="RefSeq" id="WP_397088855.1">
    <property type="nucleotide sequence ID" value="NZ_JBITGY010000011.1"/>
</dbReference>
<dbReference type="SUPFAM" id="SSF56601">
    <property type="entry name" value="beta-lactamase/transpeptidase-like"/>
    <property type="match status" value="1"/>
</dbReference>
<sequence length="471" mass="49691">MESMRRRLDEALQESLAGGTVAGAVIGVSVGGEHFTLARGTANLNTDQPFTEDTAWLLGSVGKILTTTMLLQLVERGSVDLDAPVRRYVPEFSLLDPAAADRITVRMLVNHTNGIDADGLVPSAVRGRDAHRAYVEHLRNVNVLFEPGTCIHYSNPGFVLAGRIIEEQTGLPYEKAIQRDLFEPCGMAAATAVQTQAFLRRTAAGAFFDMEAMALRATSLFSVPESIGAAGGTPIVTVADMLAFGRMHLNAGLAPNGTRVLEADSVKAMLTPTFDLGIPQAPPIGLGWWLEPIAGTTAAFHGGTSPGGNSAFTILPEYDTVITSFGTGPANVLLQDRLHIAVIEEVTGRTVTPPFGGPPERPRPELAGEYGSFQSRVAVEVDADALRVTSHFEPYDDDHRATFEACGVPAGAAPPVTYRSLAPGLYAPEGMEASVFSGVIGRGALLSVLPATGGRPAGLHSGLRFTPKRAG</sequence>
<evidence type="ECO:0000259" key="1">
    <source>
        <dbReference type="Pfam" id="PF00144"/>
    </source>
</evidence>
<evidence type="ECO:0000313" key="2">
    <source>
        <dbReference type="EMBL" id="MFI6503071.1"/>
    </source>
</evidence>
<name>A0ABW7Z4I6_9ACTN</name>
<keyword evidence="3" id="KW-1185">Reference proteome</keyword>
<protein>
    <submittedName>
        <fullName evidence="2">Serine hydrolase domain-containing protein</fullName>
        <ecNumber evidence="2">3.-.-.-</ecNumber>
    </submittedName>
</protein>
<dbReference type="InterPro" id="IPR001466">
    <property type="entry name" value="Beta-lactam-related"/>
</dbReference>
<dbReference type="Pfam" id="PF00144">
    <property type="entry name" value="Beta-lactamase"/>
    <property type="match status" value="1"/>
</dbReference>
<dbReference type="EMBL" id="JBITGY010000011">
    <property type="protein sequence ID" value="MFI6503071.1"/>
    <property type="molecule type" value="Genomic_DNA"/>
</dbReference>
<dbReference type="EC" id="3.-.-.-" evidence="2"/>
<organism evidence="2 3">
    <name type="scientific">Nonomuraea typhae</name>
    <dbReference type="NCBI Taxonomy" id="2603600"/>
    <lineage>
        <taxon>Bacteria</taxon>
        <taxon>Bacillati</taxon>
        <taxon>Actinomycetota</taxon>
        <taxon>Actinomycetes</taxon>
        <taxon>Streptosporangiales</taxon>
        <taxon>Streptosporangiaceae</taxon>
        <taxon>Nonomuraea</taxon>
    </lineage>
</organism>
<reference evidence="2 3" key="1">
    <citation type="submission" date="2024-10" db="EMBL/GenBank/DDBJ databases">
        <title>The Natural Products Discovery Center: Release of the First 8490 Sequenced Strains for Exploring Actinobacteria Biosynthetic Diversity.</title>
        <authorList>
            <person name="Kalkreuter E."/>
            <person name="Kautsar S.A."/>
            <person name="Yang D."/>
            <person name="Bader C.D."/>
            <person name="Teijaro C.N."/>
            <person name="Fluegel L."/>
            <person name="Davis C.M."/>
            <person name="Simpson J.R."/>
            <person name="Lauterbach L."/>
            <person name="Steele A.D."/>
            <person name="Gui C."/>
            <person name="Meng S."/>
            <person name="Li G."/>
            <person name="Viehrig K."/>
            <person name="Ye F."/>
            <person name="Su P."/>
            <person name="Kiefer A.F."/>
            <person name="Nichols A."/>
            <person name="Cepeda A.J."/>
            <person name="Yan W."/>
            <person name="Fan B."/>
            <person name="Jiang Y."/>
            <person name="Adhikari A."/>
            <person name="Zheng C.-J."/>
            <person name="Schuster L."/>
            <person name="Cowan T.M."/>
            <person name="Smanski M.J."/>
            <person name="Chevrette M.G."/>
            <person name="De Carvalho L.P.S."/>
            <person name="Shen B."/>
        </authorList>
    </citation>
    <scope>NUCLEOTIDE SEQUENCE [LARGE SCALE GENOMIC DNA]</scope>
    <source>
        <strain evidence="2 3">NPDC050545</strain>
    </source>
</reference>